<evidence type="ECO:0000313" key="5">
    <source>
        <dbReference type="EMBL" id="KAF2905957.1"/>
    </source>
</evidence>
<comment type="caution">
    <text evidence="5">The sequence shown here is derived from an EMBL/GenBank/DDBJ whole genome shotgun (WGS) entry which is preliminary data.</text>
</comment>
<evidence type="ECO:0000256" key="2">
    <source>
        <dbReference type="ARBA" id="ARBA00022525"/>
    </source>
</evidence>
<keyword evidence="2" id="KW-0964">Secreted</keyword>
<feature type="signal peptide" evidence="3">
    <location>
        <begin position="1"/>
        <end position="26"/>
    </location>
</feature>
<dbReference type="EMBL" id="VTPC01000393">
    <property type="protein sequence ID" value="KAF2905957.1"/>
    <property type="molecule type" value="Genomic_DNA"/>
</dbReference>
<evidence type="ECO:0000313" key="6">
    <source>
        <dbReference type="Proteomes" id="UP000801492"/>
    </source>
</evidence>
<dbReference type="OrthoDB" id="7390288at2759"/>
<reference evidence="5" key="1">
    <citation type="submission" date="2019-08" db="EMBL/GenBank/DDBJ databases">
        <title>The genome of the North American firefly Photinus pyralis.</title>
        <authorList>
            <consortium name="Photinus pyralis genome working group"/>
            <person name="Fallon T.R."/>
            <person name="Sander Lower S.E."/>
            <person name="Weng J.-K."/>
        </authorList>
    </citation>
    <scope>NUCLEOTIDE SEQUENCE</scope>
    <source>
        <strain evidence="5">TRF0915ILg1</strain>
        <tissue evidence="5">Whole body</tissue>
    </source>
</reference>
<keyword evidence="3" id="KW-0732">Signal</keyword>
<comment type="subcellular location">
    <subcellularLocation>
        <location evidence="1">Secreted</location>
    </subcellularLocation>
</comment>
<name>A0A8K0DM21_IGNLU</name>
<evidence type="ECO:0000256" key="3">
    <source>
        <dbReference type="SAM" id="SignalP"/>
    </source>
</evidence>
<evidence type="ECO:0000256" key="1">
    <source>
        <dbReference type="ARBA" id="ARBA00004613"/>
    </source>
</evidence>
<dbReference type="AlphaFoldDB" id="A0A8K0DM21"/>
<protein>
    <recommendedName>
        <fullName evidence="4">Single domain-containing protein</fullName>
    </recommendedName>
</protein>
<organism evidence="5 6">
    <name type="scientific">Ignelater luminosus</name>
    <name type="common">Cucubano</name>
    <name type="synonym">Pyrophorus luminosus</name>
    <dbReference type="NCBI Taxonomy" id="2038154"/>
    <lineage>
        <taxon>Eukaryota</taxon>
        <taxon>Metazoa</taxon>
        <taxon>Ecdysozoa</taxon>
        <taxon>Arthropoda</taxon>
        <taxon>Hexapoda</taxon>
        <taxon>Insecta</taxon>
        <taxon>Pterygota</taxon>
        <taxon>Neoptera</taxon>
        <taxon>Endopterygota</taxon>
        <taxon>Coleoptera</taxon>
        <taxon>Polyphaga</taxon>
        <taxon>Elateriformia</taxon>
        <taxon>Elateroidea</taxon>
        <taxon>Elateridae</taxon>
        <taxon>Agrypninae</taxon>
        <taxon>Pyrophorini</taxon>
        <taxon>Ignelater</taxon>
    </lineage>
</organism>
<dbReference type="InterPro" id="IPR029277">
    <property type="entry name" value="SVWC_dom"/>
</dbReference>
<dbReference type="GO" id="GO:0005576">
    <property type="term" value="C:extracellular region"/>
    <property type="evidence" value="ECO:0007669"/>
    <property type="project" value="UniProtKB-SubCell"/>
</dbReference>
<dbReference type="Pfam" id="PF15430">
    <property type="entry name" value="SVWC"/>
    <property type="match status" value="1"/>
</dbReference>
<evidence type="ECO:0000259" key="4">
    <source>
        <dbReference type="SMART" id="SM01318"/>
    </source>
</evidence>
<dbReference type="Proteomes" id="UP000801492">
    <property type="component" value="Unassembled WGS sequence"/>
</dbReference>
<feature type="chain" id="PRO_5035438214" description="Single domain-containing protein" evidence="3">
    <location>
        <begin position="27"/>
        <end position="114"/>
    </location>
</feature>
<proteinExistence type="predicted"/>
<dbReference type="SMART" id="SM01318">
    <property type="entry name" value="SVWC"/>
    <property type="match status" value="1"/>
</dbReference>
<keyword evidence="6" id="KW-1185">Reference proteome</keyword>
<feature type="domain" description="Single" evidence="4">
    <location>
        <begin position="37"/>
        <end position="106"/>
    </location>
</feature>
<sequence>MPKLPSCIFVMYLVSVFITIFDGFDAKDLGVEKSKYCKYGSLLIKEGESRSAPIGECKKIRCENATVMTVSALTCPTFFVEPHSNCTVVDGDPTKPYPDCCPTQVCGDHQADIL</sequence>
<gene>
    <name evidence="5" type="ORF">ILUMI_00217</name>
</gene>
<accession>A0A8K0DM21</accession>